<evidence type="ECO:0000313" key="2">
    <source>
        <dbReference type="EMBL" id="OSS50373.1"/>
    </source>
</evidence>
<evidence type="ECO:0000256" key="1">
    <source>
        <dbReference type="SAM" id="Phobius"/>
    </source>
</evidence>
<evidence type="ECO:0000313" key="3">
    <source>
        <dbReference type="Proteomes" id="UP000193240"/>
    </source>
</evidence>
<dbReference type="InParanoid" id="A0A1Y2M2T2"/>
<protein>
    <submittedName>
        <fullName evidence="2">Uncharacterized protein</fullName>
    </submittedName>
</protein>
<dbReference type="EMBL" id="KZ107842">
    <property type="protein sequence ID" value="OSS50373.1"/>
    <property type="molecule type" value="Genomic_DNA"/>
</dbReference>
<keyword evidence="1" id="KW-0472">Membrane</keyword>
<dbReference type="AlphaFoldDB" id="A0A1Y2M2T2"/>
<gene>
    <name evidence="2" type="ORF">B5807_05020</name>
</gene>
<organism evidence="2 3">
    <name type="scientific">Epicoccum nigrum</name>
    <name type="common">Soil fungus</name>
    <name type="synonym">Epicoccum purpurascens</name>
    <dbReference type="NCBI Taxonomy" id="105696"/>
    <lineage>
        <taxon>Eukaryota</taxon>
        <taxon>Fungi</taxon>
        <taxon>Dikarya</taxon>
        <taxon>Ascomycota</taxon>
        <taxon>Pezizomycotina</taxon>
        <taxon>Dothideomycetes</taxon>
        <taxon>Pleosporomycetidae</taxon>
        <taxon>Pleosporales</taxon>
        <taxon>Pleosporineae</taxon>
        <taxon>Didymellaceae</taxon>
        <taxon>Epicoccum</taxon>
    </lineage>
</organism>
<feature type="transmembrane region" description="Helical" evidence="1">
    <location>
        <begin position="58"/>
        <end position="79"/>
    </location>
</feature>
<name>A0A1Y2M2T2_EPING</name>
<keyword evidence="1" id="KW-0812">Transmembrane</keyword>
<reference evidence="2 3" key="1">
    <citation type="journal article" date="2017" name="Genome Announc.">
        <title>Genome sequence of the saprophytic ascomycete Epicoccum nigrum ICMP 19927 strain isolated from New Zealand.</title>
        <authorList>
            <person name="Fokin M."/>
            <person name="Fleetwood D."/>
            <person name="Weir B.S."/>
            <person name="Villas-Boas S.G."/>
        </authorList>
    </citation>
    <scope>NUCLEOTIDE SEQUENCE [LARGE SCALE GENOMIC DNA]</scope>
    <source>
        <strain evidence="2 3">ICMP 19927</strain>
    </source>
</reference>
<proteinExistence type="predicted"/>
<accession>A0A1Y2M2T2</accession>
<dbReference type="Proteomes" id="UP000193240">
    <property type="component" value="Unassembled WGS sequence"/>
</dbReference>
<keyword evidence="1" id="KW-1133">Transmembrane helix</keyword>
<keyword evidence="3" id="KW-1185">Reference proteome</keyword>
<sequence length="157" mass="17468">MFVTQSFAMSWRRNGNRHLLHLRANHIRVLGNYAKDASPVKHERNEMCTIFGSTVRHLATSLLTALIALAYYVATLLLATTHDFSNSCDATNAYLGLNQGQMIAMLSSRRLTISSLGAIFEYNTMSSLSGYAISIGSMVPGLRHNHDKIMTMRRCSV</sequence>